<dbReference type="EMBL" id="AP015041">
    <property type="protein sequence ID" value="BAT95638.1"/>
    <property type="molecule type" value="Genomic_DNA"/>
</dbReference>
<accession>A0A0S3SS36</accession>
<protein>
    <submittedName>
        <fullName evidence="2">Uncharacterized protein</fullName>
    </submittedName>
</protein>
<reference evidence="2 3" key="1">
    <citation type="journal article" date="2015" name="Sci. Rep.">
        <title>The power of single molecule real-time sequencing technology in the de novo assembly of a eukaryotic genome.</title>
        <authorList>
            <person name="Sakai H."/>
            <person name="Naito K."/>
            <person name="Ogiso-Tanaka E."/>
            <person name="Takahashi Y."/>
            <person name="Iseki K."/>
            <person name="Muto C."/>
            <person name="Satou K."/>
            <person name="Teruya K."/>
            <person name="Shiroma A."/>
            <person name="Shimoji M."/>
            <person name="Hirano T."/>
            <person name="Itoh T."/>
            <person name="Kaga A."/>
            <person name="Tomooka N."/>
        </authorList>
    </citation>
    <scope>NUCLEOTIDE SEQUENCE [LARGE SCALE GENOMIC DNA]</scope>
    <source>
        <strain evidence="3">cv. Shumari</strain>
    </source>
</reference>
<evidence type="ECO:0000256" key="1">
    <source>
        <dbReference type="SAM" id="MobiDB-lite"/>
    </source>
</evidence>
<organism evidence="2 3">
    <name type="scientific">Vigna angularis var. angularis</name>
    <dbReference type="NCBI Taxonomy" id="157739"/>
    <lineage>
        <taxon>Eukaryota</taxon>
        <taxon>Viridiplantae</taxon>
        <taxon>Streptophyta</taxon>
        <taxon>Embryophyta</taxon>
        <taxon>Tracheophyta</taxon>
        <taxon>Spermatophyta</taxon>
        <taxon>Magnoliopsida</taxon>
        <taxon>eudicotyledons</taxon>
        <taxon>Gunneridae</taxon>
        <taxon>Pentapetalae</taxon>
        <taxon>rosids</taxon>
        <taxon>fabids</taxon>
        <taxon>Fabales</taxon>
        <taxon>Fabaceae</taxon>
        <taxon>Papilionoideae</taxon>
        <taxon>50 kb inversion clade</taxon>
        <taxon>NPAAA clade</taxon>
        <taxon>indigoferoid/millettioid clade</taxon>
        <taxon>Phaseoleae</taxon>
        <taxon>Vigna</taxon>
    </lineage>
</organism>
<evidence type="ECO:0000313" key="3">
    <source>
        <dbReference type="Proteomes" id="UP000291084"/>
    </source>
</evidence>
<sequence length="82" mass="8641">PRSSPFSSTPRVQKTWSSISSGQGSSTRSSPPSRPPFLTSGSKLIASTPIGYVEKSPNPFAKPLTSLSTTHESTSPTFSQVT</sequence>
<feature type="compositionally biased region" description="Low complexity" evidence="1">
    <location>
        <begin position="17"/>
        <end position="31"/>
    </location>
</feature>
<dbReference type="AlphaFoldDB" id="A0A0S3SS36"/>
<gene>
    <name evidence="2" type="primary">Vigan.08G239800</name>
    <name evidence="2" type="ORF">VIGAN_08239800</name>
</gene>
<name>A0A0S3SS36_PHAAN</name>
<feature type="non-terminal residue" evidence="2">
    <location>
        <position position="1"/>
    </location>
</feature>
<feature type="compositionally biased region" description="Polar residues" evidence="1">
    <location>
        <begin position="1"/>
        <end position="16"/>
    </location>
</feature>
<feature type="compositionally biased region" description="Low complexity" evidence="1">
    <location>
        <begin position="63"/>
        <end position="82"/>
    </location>
</feature>
<dbReference type="Proteomes" id="UP000291084">
    <property type="component" value="Chromosome 8"/>
</dbReference>
<keyword evidence="3" id="KW-1185">Reference proteome</keyword>
<feature type="region of interest" description="Disordered" evidence="1">
    <location>
        <begin position="1"/>
        <end position="82"/>
    </location>
</feature>
<proteinExistence type="predicted"/>
<evidence type="ECO:0000313" key="2">
    <source>
        <dbReference type="EMBL" id="BAT95638.1"/>
    </source>
</evidence>